<accession>A0A6P5WNZ1</accession>
<dbReference type="KEGG" id="dzi:111276373"/>
<proteinExistence type="predicted"/>
<name>A0A6P5WNZ1_DURZI</name>
<organism evidence="2 3">
    <name type="scientific">Durio zibethinus</name>
    <name type="common">Durian</name>
    <dbReference type="NCBI Taxonomy" id="66656"/>
    <lineage>
        <taxon>Eukaryota</taxon>
        <taxon>Viridiplantae</taxon>
        <taxon>Streptophyta</taxon>
        <taxon>Embryophyta</taxon>
        <taxon>Tracheophyta</taxon>
        <taxon>Spermatophyta</taxon>
        <taxon>Magnoliopsida</taxon>
        <taxon>eudicotyledons</taxon>
        <taxon>Gunneridae</taxon>
        <taxon>Pentapetalae</taxon>
        <taxon>rosids</taxon>
        <taxon>malvids</taxon>
        <taxon>Malvales</taxon>
        <taxon>Malvaceae</taxon>
        <taxon>Helicteroideae</taxon>
        <taxon>Durio</taxon>
    </lineage>
</organism>
<dbReference type="OrthoDB" id="1877784at2759"/>
<dbReference type="AlphaFoldDB" id="A0A6P5WNZ1"/>
<dbReference type="InterPro" id="IPR001906">
    <property type="entry name" value="Terpene_synth_N"/>
</dbReference>
<evidence type="ECO:0000259" key="1">
    <source>
        <dbReference type="Pfam" id="PF01397"/>
    </source>
</evidence>
<dbReference type="GeneID" id="111276373"/>
<dbReference type="RefSeq" id="XP_022717845.1">
    <property type="nucleotide sequence ID" value="XM_022862110.1"/>
</dbReference>
<dbReference type="GO" id="GO:0016114">
    <property type="term" value="P:terpenoid biosynthetic process"/>
    <property type="evidence" value="ECO:0007669"/>
    <property type="project" value="InterPro"/>
</dbReference>
<dbReference type="Pfam" id="PF01397">
    <property type="entry name" value="Terpene_synth"/>
    <property type="match status" value="1"/>
</dbReference>
<dbReference type="SUPFAM" id="SSF48239">
    <property type="entry name" value="Terpenoid cyclases/Protein prenyltransferases"/>
    <property type="match status" value="1"/>
</dbReference>
<feature type="domain" description="Terpene synthase N-terminal" evidence="1">
    <location>
        <begin position="19"/>
        <end position="101"/>
    </location>
</feature>
<dbReference type="GO" id="GO:0010333">
    <property type="term" value="F:terpene synthase activity"/>
    <property type="evidence" value="ECO:0007669"/>
    <property type="project" value="InterPro"/>
</dbReference>
<dbReference type="Gene3D" id="1.50.10.130">
    <property type="entry name" value="Terpene synthase, N-terminal domain"/>
    <property type="match status" value="1"/>
</dbReference>
<dbReference type="InterPro" id="IPR036965">
    <property type="entry name" value="Terpene_synth_N_sf"/>
</dbReference>
<evidence type="ECO:0000313" key="3">
    <source>
        <dbReference type="RefSeq" id="XP_022717845.1"/>
    </source>
</evidence>
<gene>
    <name evidence="3" type="primary">LOC111276373</name>
</gene>
<dbReference type="PANTHER" id="PTHR31225">
    <property type="entry name" value="OS04G0344100 PROTEIN-RELATED"/>
    <property type="match status" value="1"/>
</dbReference>
<evidence type="ECO:0000313" key="2">
    <source>
        <dbReference type="Proteomes" id="UP000515121"/>
    </source>
</evidence>
<reference evidence="3" key="1">
    <citation type="submission" date="2025-08" db="UniProtKB">
        <authorList>
            <consortium name="RefSeq"/>
        </authorList>
    </citation>
    <scope>IDENTIFICATION</scope>
    <source>
        <tissue evidence="3">Fruit stalk</tissue>
    </source>
</reference>
<sequence>MDFNVVQVTQRRSAGYLPTYESHGSRLEELKQAARCLLTSLNQTEEKLDLINTIQRLGVAKHFAKEINEVLDHVNPNIPCDLYTVALQFRLLRENGFFITSGFQWV</sequence>
<dbReference type="PANTHER" id="PTHR31225:SF218">
    <property type="entry name" value="GERANIOL SYNTHASE, CHLOROPLASTIC-LIKE"/>
    <property type="match status" value="1"/>
</dbReference>
<protein>
    <submittedName>
        <fullName evidence="3">Probable terpene synthase 9</fullName>
    </submittedName>
</protein>
<keyword evidence="2" id="KW-1185">Reference proteome</keyword>
<dbReference type="InterPro" id="IPR008930">
    <property type="entry name" value="Terpenoid_cyclase/PrenylTrfase"/>
</dbReference>
<dbReference type="InterPro" id="IPR050148">
    <property type="entry name" value="Terpene_synthase-like"/>
</dbReference>
<dbReference type="Proteomes" id="UP000515121">
    <property type="component" value="Unplaced"/>
</dbReference>